<sequence length="338" mass="33901">MSSASDLSSSLSASAGNADAPDDFGPDLGEMLASARGCIPVDDAAFAVAYEATGDAARARLKTCIARLHVLYGAAGGAGVGDVREGRTATRWRQGFTSLEHVAPCAWALVCVDAAWASAPRLLAAVLPALFAGVGVVGVLRVGGSGPWPAPVLAALELAGQEVVADVAPETLPALLDALDASAGAGGADGTTGAGGRLLLLGEHPEQTCALARAHGVPVWRDAPTPIIGIASRRDGIDESDCPDGAVLRAAHPDATFVDVPVLLRPTGGAASSVPLAPLSAVACAPAHASAWLNHAGLVLGPGHEWCWMHPGLSPAWFARRAVALLPASPPADLPGTP</sequence>
<organism evidence="1">
    <name type="scientific">Nitratidesulfovibrio vulgaris (strain DSM 19637 / Miyazaki F)</name>
    <name type="common">Desulfovibrio vulgaris</name>
    <dbReference type="NCBI Taxonomy" id="883"/>
    <lineage>
        <taxon>Bacteria</taxon>
        <taxon>Pseudomonadati</taxon>
        <taxon>Thermodesulfobacteriota</taxon>
        <taxon>Desulfovibrionia</taxon>
        <taxon>Desulfovibrionales</taxon>
        <taxon>Desulfovibrionaceae</taxon>
        <taxon>Nitratidesulfovibrio</taxon>
    </lineage>
</organism>
<dbReference type="EMBL" id="CP001197">
    <property type="protein sequence ID" value="ACL07461.1"/>
    <property type="molecule type" value="Genomic_DNA"/>
</dbReference>
<dbReference type="HOGENOM" id="CLU_081799_0_0_7"/>
<dbReference type="eggNOG" id="ENOG5034B2Q">
    <property type="taxonomic scope" value="Bacteria"/>
</dbReference>
<reference evidence="1" key="1">
    <citation type="submission" date="2008-10" db="EMBL/GenBank/DDBJ databases">
        <title>Complete sequence of Desulfovibrio vulgaris str. 'Miyazaki F'.</title>
        <authorList>
            <person name="Lucas S."/>
            <person name="Copeland A."/>
            <person name="Lapidus A."/>
            <person name="Glavina del Rio T."/>
            <person name="Dalin E."/>
            <person name="Tice H."/>
            <person name="Bruce D."/>
            <person name="Goodwin L."/>
            <person name="Pitluck S."/>
            <person name="Sims D."/>
            <person name="Brettin T."/>
            <person name="Detter J.C."/>
            <person name="Han C."/>
            <person name="Larimer F."/>
            <person name="Land M."/>
            <person name="Hauser L."/>
            <person name="Kyrpides N."/>
            <person name="Mikhailova N."/>
            <person name="Hazen T.C."/>
            <person name="Richardson P."/>
        </authorList>
    </citation>
    <scope>NUCLEOTIDE SEQUENCE</scope>
    <source>
        <strain evidence="1">Miyazaki F</strain>
    </source>
</reference>
<protein>
    <submittedName>
        <fullName evidence="1">Uncharacterized protein</fullName>
    </submittedName>
</protein>
<evidence type="ECO:0000313" key="1">
    <source>
        <dbReference type="EMBL" id="ACL07461.1"/>
    </source>
</evidence>
<accession>B8DKN2</accession>
<dbReference type="AlphaFoldDB" id="B8DKN2"/>
<name>B8DKN2_NITV9</name>
<dbReference type="KEGG" id="dvm:DvMF_0504"/>
<proteinExistence type="predicted"/>
<dbReference type="STRING" id="883.DvMF_0504"/>
<gene>
    <name evidence="1" type="ordered locus">DvMF_0504</name>
</gene>